<dbReference type="GO" id="GO:0004422">
    <property type="term" value="F:hypoxanthine phosphoribosyltransferase activity"/>
    <property type="evidence" value="ECO:0007669"/>
    <property type="project" value="TreeGrafter"/>
</dbReference>
<dbReference type="PANTHER" id="PTHR43340:SF1">
    <property type="entry name" value="HYPOXANTHINE PHOSPHORIBOSYLTRANSFERASE"/>
    <property type="match status" value="1"/>
</dbReference>
<dbReference type="CDD" id="cd06223">
    <property type="entry name" value="PRTases_typeI"/>
    <property type="match status" value="1"/>
</dbReference>
<evidence type="ECO:0000256" key="2">
    <source>
        <dbReference type="ARBA" id="ARBA00049402"/>
    </source>
</evidence>
<gene>
    <name evidence="4" type="ORF">C8D93_101552</name>
</gene>
<keyword evidence="5" id="KW-1185">Reference proteome</keyword>
<dbReference type="RefSeq" id="WP_110263613.1">
    <property type="nucleotide sequence ID" value="NZ_CAWNXA010000001.1"/>
</dbReference>
<dbReference type="EMBL" id="QICN01000001">
    <property type="protein sequence ID" value="PXV71501.1"/>
    <property type="molecule type" value="Genomic_DNA"/>
</dbReference>
<dbReference type="Gene3D" id="3.40.50.2020">
    <property type="match status" value="1"/>
</dbReference>
<sequence>MSADPMHAQQVLTQADCLHDAAAVQQAYDRLAGELDARYASANPLLLCVMNGGLHATAELSRRLAFPLEIDYLHATRYRGATRGGGLEWYRQPAAQRIENRHVVVVDDILDEGHTLVAIRAALQAFAPASLAVVVLVEKLHARRVADAHAEFIGLQVEDRYVFGCGMDYQEYWRQLPAIYAVKDA</sequence>
<comment type="catalytic activity">
    <reaction evidence="1">
        <text>GMP + diphosphate = guanine + 5-phospho-alpha-D-ribose 1-diphosphate</text>
        <dbReference type="Rhea" id="RHEA:25424"/>
        <dbReference type="ChEBI" id="CHEBI:16235"/>
        <dbReference type="ChEBI" id="CHEBI:33019"/>
        <dbReference type="ChEBI" id="CHEBI:58017"/>
        <dbReference type="ChEBI" id="CHEBI:58115"/>
        <dbReference type="EC" id="2.4.2.8"/>
    </reaction>
    <physiologicalReaction direction="right-to-left" evidence="1">
        <dbReference type="Rhea" id="RHEA:25426"/>
    </physiologicalReaction>
</comment>
<dbReference type="PANTHER" id="PTHR43340">
    <property type="entry name" value="HYPOXANTHINE-GUANINE PHOSPHORIBOSYLTRANSFERASE"/>
    <property type="match status" value="1"/>
</dbReference>
<dbReference type="GO" id="GO:0000287">
    <property type="term" value="F:magnesium ion binding"/>
    <property type="evidence" value="ECO:0007669"/>
    <property type="project" value="TreeGrafter"/>
</dbReference>
<organism evidence="4 5">
    <name type="scientific">Sinimarinibacterium flocculans</name>
    <dbReference type="NCBI Taxonomy" id="985250"/>
    <lineage>
        <taxon>Bacteria</taxon>
        <taxon>Pseudomonadati</taxon>
        <taxon>Pseudomonadota</taxon>
        <taxon>Gammaproteobacteria</taxon>
        <taxon>Nevskiales</taxon>
        <taxon>Nevskiaceae</taxon>
        <taxon>Sinimarinibacterium</taxon>
    </lineage>
</organism>
<comment type="catalytic activity">
    <reaction evidence="2">
        <text>IMP + diphosphate = hypoxanthine + 5-phospho-alpha-D-ribose 1-diphosphate</text>
        <dbReference type="Rhea" id="RHEA:17973"/>
        <dbReference type="ChEBI" id="CHEBI:17368"/>
        <dbReference type="ChEBI" id="CHEBI:33019"/>
        <dbReference type="ChEBI" id="CHEBI:58017"/>
        <dbReference type="ChEBI" id="CHEBI:58053"/>
        <dbReference type="EC" id="2.4.2.8"/>
    </reaction>
    <physiologicalReaction direction="right-to-left" evidence="2">
        <dbReference type="Rhea" id="RHEA:17975"/>
    </physiologicalReaction>
</comment>
<dbReference type="SUPFAM" id="SSF53271">
    <property type="entry name" value="PRTase-like"/>
    <property type="match status" value="1"/>
</dbReference>
<evidence type="ECO:0000313" key="4">
    <source>
        <dbReference type="EMBL" id="PXV71501.1"/>
    </source>
</evidence>
<dbReference type="GO" id="GO:0032263">
    <property type="term" value="P:GMP salvage"/>
    <property type="evidence" value="ECO:0007669"/>
    <property type="project" value="TreeGrafter"/>
</dbReference>
<dbReference type="OrthoDB" id="9802824at2"/>
<comment type="caution">
    <text evidence="4">The sequence shown here is derived from an EMBL/GenBank/DDBJ whole genome shotgun (WGS) entry which is preliminary data.</text>
</comment>
<dbReference type="InterPro" id="IPR050408">
    <property type="entry name" value="HGPRT"/>
</dbReference>
<dbReference type="GO" id="GO:0006178">
    <property type="term" value="P:guanine salvage"/>
    <property type="evidence" value="ECO:0007669"/>
    <property type="project" value="TreeGrafter"/>
</dbReference>
<dbReference type="AlphaFoldDB" id="A0A318EJX8"/>
<feature type="domain" description="Phosphoribosyltransferase" evidence="3">
    <location>
        <begin position="16"/>
        <end position="169"/>
    </location>
</feature>
<evidence type="ECO:0000259" key="3">
    <source>
        <dbReference type="Pfam" id="PF00156"/>
    </source>
</evidence>
<protein>
    <submittedName>
        <fullName evidence="4">Hypoxanthine phosphoribosyltransferase</fullName>
    </submittedName>
</protein>
<dbReference type="InterPro" id="IPR029057">
    <property type="entry name" value="PRTase-like"/>
</dbReference>
<reference evidence="4 5" key="1">
    <citation type="submission" date="2018-04" db="EMBL/GenBank/DDBJ databases">
        <title>Genomic Encyclopedia of Type Strains, Phase IV (KMG-IV): sequencing the most valuable type-strain genomes for metagenomic binning, comparative biology and taxonomic classification.</title>
        <authorList>
            <person name="Goeker M."/>
        </authorList>
    </citation>
    <scope>NUCLEOTIDE SEQUENCE [LARGE SCALE GENOMIC DNA]</scope>
    <source>
        <strain evidence="4 5">DSM 104150</strain>
    </source>
</reference>
<dbReference type="GO" id="GO:0005829">
    <property type="term" value="C:cytosol"/>
    <property type="evidence" value="ECO:0007669"/>
    <property type="project" value="TreeGrafter"/>
</dbReference>
<keyword evidence="4" id="KW-0328">Glycosyltransferase</keyword>
<proteinExistence type="predicted"/>
<dbReference type="GO" id="GO:0032264">
    <property type="term" value="P:IMP salvage"/>
    <property type="evidence" value="ECO:0007669"/>
    <property type="project" value="TreeGrafter"/>
</dbReference>
<dbReference type="NCBIfam" id="NF006605">
    <property type="entry name" value="PRK09162.1"/>
    <property type="match status" value="1"/>
</dbReference>
<name>A0A318EJX8_9GAMM</name>
<dbReference type="GO" id="GO:0046100">
    <property type="term" value="P:hypoxanthine metabolic process"/>
    <property type="evidence" value="ECO:0007669"/>
    <property type="project" value="TreeGrafter"/>
</dbReference>
<accession>A0A318EJX8</accession>
<keyword evidence="4" id="KW-0808">Transferase</keyword>
<evidence type="ECO:0000256" key="1">
    <source>
        <dbReference type="ARBA" id="ARBA00048811"/>
    </source>
</evidence>
<dbReference type="Pfam" id="PF00156">
    <property type="entry name" value="Pribosyltran"/>
    <property type="match status" value="1"/>
</dbReference>
<dbReference type="InterPro" id="IPR000836">
    <property type="entry name" value="PRTase_dom"/>
</dbReference>
<evidence type="ECO:0000313" key="5">
    <source>
        <dbReference type="Proteomes" id="UP000248330"/>
    </source>
</evidence>
<dbReference type="Proteomes" id="UP000248330">
    <property type="component" value="Unassembled WGS sequence"/>
</dbReference>